<organism evidence="13 14">
    <name type="scientific">Microbacterium laevaniformans</name>
    <dbReference type="NCBI Taxonomy" id="36807"/>
    <lineage>
        <taxon>Bacteria</taxon>
        <taxon>Bacillati</taxon>
        <taxon>Actinomycetota</taxon>
        <taxon>Actinomycetes</taxon>
        <taxon>Micrococcales</taxon>
        <taxon>Microbacteriaceae</taxon>
        <taxon>Microbacterium</taxon>
    </lineage>
</organism>
<dbReference type="GO" id="GO:0030295">
    <property type="term" value="F:protein kinase activator activity"/>
    <property type="evidence" value="ECO:0007669"/>
    <property type="project" value="TreeGrafter"/>
</dbReference>
<dbReference type="InterPro" id="IPR005467">
    <property type="entry name" value="His_kinase_dom"/>
</dbReference>
<keyword evidence="11" id="KW-0472">Membrane</keyword>
<dbReference type="PRINTS" id="PR00344">
    <property type="entry name" value="BCTRLSENSOR"/>
</dbReference>
<dbReference type="PROSITE" id="PS50109">
    <property type="entry name" value="HIS_KIN"/>
    <property type="match status" value="1"/>
</dbReference>
<evidence type="ECO:0000256" key="5">
    <source>
        <dbReference type="ARBA" id="ARBA00022679"/>
    </source>
</evidence>
<dbReference type="RefSeq" id="WP_135948421.1">
    <property type="nucleotide sequence ID" value="NZ_SRYO01000001.1"/>
</dbReference>
<dbReference type="SUPFAM" id="SSF55874">
    <property type="entry name" value="ATPase domain of HSP90 chaperone/DNA topoisomerase II/histidine kinase"/>
    <property type="match status" value="1"/>
</dbReference>
<feature type="domain" description="Histidine kinase" evidence="12">
    <location>
        <begin position="89"/>
        <end position="295"/>
    </location>
</feature>
<sequence length="295" mass="30686">MNTRVGALVLAAAAVVSAGVAVAGVIAGDRRSIVVEAGVPAVGVGVAVLFAAAAAALALAAHRRSRLLETTRRTTRDTAASEHRRFLARLDHELKNPVTAIRVAVAASEADTPQLATIDAQTARLSRLVADLRKLSELQTSEVERSRVSVAALVTDVVDAVRDAHGREVAVTLPAAPWPLPDVVGDPDLLFVALFNVVANAAKYSEPSDVIEIRGDEKHGAVVLDVADTGRGIPADEIDAVFDELARGRNARDRAGSGLGLALVRTIVDRHGGEVTVSSREGDGTRVRLALPAAG</sequence>
<keyword evidence="11" id="KW-0812">Transmembrane</keyword>
<dbReference type="CDD" id="cd00075">
    <property type="entry name" value="HATPase"/>
    <property type="match status" value="1"/>
</dbReference>
<evidence type="ECO:0000256" key="7">
    <source>
        <dbReference type="ARBA" id="ARBA00022777"/>
    </source>
</evidence>
<dbReference type="EMBL" id="SRYO01000001">
    <property type="protein sequence ID" value="TGY39222.1"/>
    <property type="molecule type" value="Genomic_DNA"/>
</dbReference>
<dbReference type="Gene3D" id="3.30.565.10">
    <property type="entry name" value="Histidine kinase-like ATPase, C-terminal domain"/>
    <property type="match status" value="1"/>
</dbReference>
<accession>A0A4S2DCV5</accession>
<dbReference type="GO" id="GO:0005886">
    <property type="term" value="C:plasma membrane"/>
    <property type="evidence" value="ECO:0007669"/>
    <property type="project" value="UniProtKB-SubCell"/>
</dbReference>
<dbReference type="SUPFAM" id="SSF47384">
    <property type="entry name" value="Homodimeric domain of signal transducing histidine kinase"/>
    <property type="match status" value="1"/>
</dbReference>
<evidence type="ECO:0000256" key="8">
    <source>
        <dbReference type="ARBA" id="ARBA00022840"/>
    </source>
</evidence>
<dbReference type="Proteomes" id="UP000309893">
    <property type="component" value="Unassembled WGS sequence"/>
</dbReference>
<keyword evidence="8" id="KW-0067">ATP-binding</keyword>
<evidence type="ECO:0000256" key="4">
    <source>
        <dbReference type="ARBA" id="ARBA00022553"/>
    </source>
</evidence>
<evidence type="ECO:0000256" key="11">
    <source>
        <dbReference type="SAM" id="Phobius"/>
    </source>
</evidence>
<keyword evidence="11" id="KW-1133">Transmembrane helix</keyword>
<gene>
    <name evidence="13" type="ORF">E5344_01045</name>
</gene>
<evidence type="ECO:0000256" key="6">
    <source>
        <dbReference type="ARBA" id="ARBA00022741"/>
    </source>
</evidence>
<dbReference type="Pfam" id="PF02518">
    <property type="entry name" value="HATPase_c"/>
    <property type="match status" value="1"/>
</dbReference>
<protein>
    <recommendedName>
        <fullName evidence="10">Sensor-like histidine kinase SenX3</fullName>
        <ecNumber evidence="3">2.7.13.3</ecNumber>
    </recommendedName>
</protein>
<comment type="catalytic activity">
    <reaction evidence="1">
        <text>ATP + protein L-histidine = ADP + protein N-phospho-L-histidine.</text>
        <dbReference type="EC" id="2.7.13.3"/>
    </reaction>
</comment>
<keyword evidence="7 13" id="KW-0418">Kinase</keyword>
<dbReference type="AlphaFoldDB" id="A0A4S2DCV5"/>
<dbReference type="GO" id="GO:0007234">
    <property type="term" value="P:osmosensory signaling via phosphorelay pathway"/>
    <property type="evidence" value="ECO:0007669"/>
    <property type="project" value="TreeGrafter"/>
</dbReference>
<name>A0A4S2DCV5_9MICO</name>
<dbReference type="InterPro" id="IPR036097">
    <property type="entry name" value="HisK_dim/P_sf"/>
</dbReference>
<dbReference type="InterPro" id="IPR003594">
    <property type="entry name" value="HATPase_dom"/>
</dbReference>
<evidence type="ECO:0000256" key="9">
    <source>
        <dbReference type="ARBA" id="ARBA00023012"/>
    </source>
</evidence>
<evidence type="ECO:0000313" key="13">
    <source>
        <dbReference type="EMBL" id="TGY39222.1"/>
    </source>
</evidence>
<dbReference type="CDD" id="cd00082">
    <property type="entry name" value="HisKA"/>
    <property type="match status" value="1"/>
</dbReference>
<dbReference type="InterPro" id="IPR003661">
    <property type="entry name" value="HisK_dim/P_dom"/>
</dbReference>
<dbReference type="Gene3D" id="1.10.287.130">
    <property type="match status" value="1"/>
</dbReference>
<dbReference type="OrthoDB" id="9786919at2"/>
<dbReference type="PANTHER" id="PTHR42878">
    <property type="entry name" value="TWO-COMPONENT HISTIDINE KINASE"/>
    <property type="match status" value="1"/>
</dbReference>
<keyword evidence="9" id="KW-0902">Two-component regulatory system</keyword>
<dbReference type="EC" id="2.7.13.3" evidence="3"/>
<dbReference type="InterPro" id="IPR004358">
    <property type="entry name" value="Sig_transdc_His_kin-like_C"/>
</dbReference>
<comment type="caution">
    <text evidence="13">The sequence shown here is derived from an EMBL/GenBank/DDBJ whole genome shotgun (WGS) entry which is preliminary data.</text>
</comment>
<dbReference type="GO" id="GO:0005524">
    <property type="term" value="F:ATP binding"/>
    <property type="evidence" value="ECO:0007669"/>
    <property type="project" value="UniProtKB-KW"/>
</dbReference>
<dbReference type="PANTHER" id="PTHR42878:SF7">
    <property type="entry name" value="SENSOR HISTIDINE KINASE GLRK"/>
    <property type="match status" value="1"/>
</dbReference>
<evidence type="ECO:0000256" key="10">
    <source>
        <dbReference type="ARBA" id="ARBA00039401"/>
    </source>
</evidence>
<evidence type="ECO:0000313" key="14">
    <source>
        <dbReference type="Proteomes" id="UP000309893"/>
    </source>
</evidence>
<dbReference type="InterPro" id="IPR050351">
    <property type="entry name" value="BphY/WalK/GraS-like"/>
</dbReference>
<reference evidence="13 14" key="1">
    <citation type="submission" date="2019-04" db="EMBL/GenBank/DDBJ databases">
        <title>Microbes associate with the intestines of laboratory mice.</title>
        <authorList>
            <person name="Navarre W."/>
            <person name="Wong E."/>
            <person name="Huang K."/>
            <person name="Tropini C."/>
            <person name="Ng K."/>
            <person name="Yu B."/>
        </authorList>
    </citation>
    <scope>NUCLEOTIDE SEQUENCE [LARGE SCALE GENOMIC DNA]</scope>
    <source>
        <strain evidence="13 14">NM46_B2-13</strain>
    </source>
</reference>
<evidence type="ECO:0000256" key="1">
    <source>
        <dbReference type="ARBA" id="ARBA00000085"/>
    </source>
</evidence>
<keyword evidence="4" id="KW-0597">Phosphoprotein</keyword>
<dbReference type="GO" id="GO:0000155">
    <property type="term" value="F:phosphorelay sensor kinase activity"/>
    <property type="evidence" value="ECO:0007669"/>
    <property type="project" value="InterPro"/>
</dbReference>
<feature type="transmembrane region" description="Helical" evidence="11">
    <location>
        <begin position="39"/>
        <end position="61"/>
    </location>
</feature>
<dbReference type="Pfam" id="PF00512">
    <property type="entry name" value="HisKA"/>
    <property type="match status" value="1"/>
</dbReference>
<evidence type="ECO:0000256" key="2">
    <source>
        <dbReference type="ARBA" id="ARBA00004236"/>
    </source>
</evidence>
<dbReference type="GO" id="GO:0000156">
    <property type="term" value="F:phosphorelay response regulator activity"/>
    <property type="evidence" value="ECO:0007669"/>
    <property type="project" value="TreeGrafter"/>
</dbReference>
<dbReference type="SMART" id="SM00388">
    <property type="entry name" value="HisKA"/>
    <property type="match status" value="1"/>
</dbReference>
<keyword evidence="6" id="KW-0547">Nucleotide-binding</keyword>
<comment type="subcellular location">
    <subcellularLocation>
        <location evidence="2">Cell membrane</location>
    </subcellularLocation>
</comment>
<evidence type="ECO:0000256" key="3">
    <source>
        <dbReference type="ARBA" id="ARBA00012438"/>
    </source>
</evidence>
<dbReference type="SMART" id="SM00387">
    <property type="entry name" value="HATPase_c"/>
    <property type="match status" value="1"/>
</dbReference>
<keyword evidence="5" id="KW-0808">Transferase</keyword>
<evidence type="ECO:0000259" key="12">
    <source>
        <dbReference type="PROSITE" id="PS50109"/>
    </source>
</evidence>
<dbReference type="InterPro" id="IPR036890">
    <property type="entry name" value="HATPase_C_sf"/>
</dbReference>
<proteinExistence type="predicted"/>